<name>A0A7G1QBD3_9GAMM</name>
<proteinExistence type="predicted"/>
<dbReference type="SUPFAM" id="SSF51735">
    <property type="entry name" value="NAD(P)-binding Rossmann-fold domains"/>
    <property type="match status" value="1"/>
</dbReference>
<dbReference type="PANTHER" id="PTHR12126">
    <property type="entry name" value="NADH-UBIQUINONE OXIDOREDUCTASE 39 KDA SUBUNIT-RELATED"/>
    <property type="match status" value="1"/>
</dbReference>
<dbReference type="InterPro" id="IPR001509">
    <property type="entry name" value="Epimerase_deHydtase"/>
</dbReference>
<dbReference type="InterPro" id="IPR036291">
    <property type="entry name" value="NAD(P)-bd_dom_sf"/>
</dbReference>
<evidence type="ECO:0000313" key="3">
    <source>
        <dbReference type="Proteomes" id="UP000516072"/>
    </source>
</evidence>
<protein>
    <submittedName>
        <fullName evidence="2">NAD-dependent epimerase/dehydratase</fullName>
        <ecNumber evidence="2">1.1.1.219</ecNumber>
    </submittedName>
</protein>
<dbReference type="Proteomes" id="UP000516072">
    <property type="component" value="Chromosome"/>
</dbReference>
<feature type="domain" description="NAD-dependent epimerase/dehydratase" evidence="1">
    <location>
        <begin position="6"/>
        <end position="209"/>
    </location>
</feature>
<dbReference type="KEGG" id="ntg:NSCAC_1618"/>
<dbReference type="RefSeq" id="WP_197744274.1">
    <property type="nucleotide sequence ID" value="NZ_LR778175.1"/>
</dbReference>
<organism evidence="2 3">
    <name type="scientific">Candidatus Nitrosacidococcus tergens</name>
    <dbReference type="NCBI Taxonomy" id="553981"/>
    <lineage>
        <taxon>Bacteria</taxon>
        <taxon>Pseudomonadati</taxon>
        <taxon>Pseudomonadota</taxon>
        <taxon>Gammaproteobacteria</taxon>
        <taxon>Chromatiales</taxon>
        <taxon>Chromatiaceae</taxon>
        <taxon>Candidatus Nitrosacidococcus</taxon>
    </lineage>
</organism>
<evidence type="ECO:0000313" key="2">
    <source>
        <dbReference type="EMBL" id="CAB1277334.1"/>
    </source>
</evidence>
<dbReference type="AlphaFoldDB" id="A0A7G1QBD3"/>
<dbReference type="InterPro" id="IPR051207">
    <property type="entry name" value="ComplexI_NDUFA9_subunit"/>
</dbReference>
<dbReference type="Pfam" id="PF01370">
    <property type="entry name" value="Epimerase"/>
    <property type="match status" value="1"/>
</dbReference>
<dbReference type="GO" id="GO:0044877">
    <property type="term" value="F:protein-containing complex binding"/>
    <property type="evidence" value="ECO:0007669"/>
    <property type="project" value="TreeGrafter"/>
</dbReference>
<gene>
    <name evidence="2" type="ORF">NSCAC_1618</name>
</gene>
<accession>A0A7G1QBD3</accession>
<dbReference type="PANTHER" id="PTHR12126:SF11">
    <property type="entry name" value="NADH DEHYDROGENASE [UBIQUINONE] 1 ALPHA SUBCOMPLEX SUBUNIT 9, MITOCHONDRIAL"/>
    <property type="match status" value="1"/>
</dbReference>
<dbReference type="EC" id="1.1.1.219" evidence="2"/>
<dbReference type="EMBL" id="LR778175">
    <property type="protein sequence ID" value="CAB1277334.1"/>
    <property type="molecule type" value="Genomic_DNA"/>
</dbReference>
<sequence length="321" mass="36420">MNNNTICIVGGTGFVGYHLTSYLVEQGYKVRILTRHWQRHRNMLLLPGVQLREIDVYDISALSNQFYDCHTVINLAGILNDGLQSGYGYNHVHVTLPEKIGQACLDSGIKRLFHMSALNADSNKGASYYLRSKGEGEAQLQHLARQGLQVAIFRPSVIFGPGDYFFNQFASLLTYIPFVFPLACPNATFSPIYVGDVIQAIYFVLTEKPALESPYELCGPNTYTLQQLVEYTAQVMGIKRKIIPLSDAWSLKQAAILERFPKKLFSKDNYATLQVPSVCHQNRLAELEITPTLVEAIVPKYLIRNDQRENYFRFRQRAQRG</sequence>
<dbReference type="Gene3D" id="3.40.50.720">
    <property type="entry name" value="NAD(P)-binding Rossmann-like Domain"/>
    <property type="match status" value="1"/>
</dbReference>
<keyword evidence="2" id="KW-0560">Oxidoreductase</keyword>
<keyword evidence="3" id="KW-1185">Reference proteome</keyword>
<reference evidence="2 3" key="1">
    <citation type="submission" date="2020-03" db="EMBL/GenBank/DDBJ databases">
        <authorList>
            <person name="Picone N."/>
        </authorList>
    </citation>
    <scope>NUCLEOTIDE SEQUENCE [LARGE SCALE GENOMIC DNA]</scope>
    <source>
        <strain evidence="2">NSCAC1</strain>
    </source>
</reference>
<dbReference type="CDD" id="cd05271">
    <property type="entry name" value="NDUFA9_like_SDR_a"/>
    <property type="match status" value="1"/>
</dbReference>
<dbReference type="GO" id="GO:0045552">
    <property type="term" value="F:dihydroflavanol 4-reductase activity"/>
    <property type="evidence" value="ECO:0007669"/>
    <property type="project" value="UniProtKB-EC"/>
</dbReference>
<evidence type="ECO:0000259" key="1">
    <source>
        <dbReference type="Pfam" id="PF01370"/>
    </source>
</evidence>